<organism evidence="1 2">
    <name type="scientific">Solanum tuberosum</name>
    <name type="common">Potato</name>
    <dbReference type="NCBI Taxonomy" id="4113"/>
    <lineage>
        <taxon>Eukaryota</taxon>
        <taxon>Viridiplantae</taxon>
        <taxon>Streptophyta</taxon>
        <taxon>Embryophyta</taxon>
        <taxon>Tracheophyta</taxon>
        <taxon>Spermatophyta</taxon>
        <taxon>Magnoliopsida</taxon>
        <taxon>eudicotyledons</taxon>
        <taxon>Gunneridae</taxon>
        <taxon>Pentapetalae</taxon>
        <taxon>asterids</taxon>
        <taxon>lamiids</taxon>
        <taxon>Solanales</taxon>
        <taxon>Solanaceae</taxon>
        <taxon>Solanoideae</taxon>
        <taxon>Solaneae</taxon>
        <taxon>Solanum</taxon>
    </lineage>
</organism>
<name>M1DBS5_SOLTU</name>
<dbReference type="InParanoid" id="M1DBS5"/>
<keyword evidence="2" id="KW-1185">Reference proteome</keyword>
<dbReference type="Gramene" id="PGSC0003DMT400086450">
    <property type="protein sequence ID" value="PGSC0003DMT400086450"/>
    <property type="gene ID" value="PGSC0003DMG400036021"/>
</dbReference>
<accession>M1DBS5</accession>
<dbReference type="Proteomes" id="UP000011115">
    <property type="component" value="Unassembled WGS sequence"/>
</dbReference>
<dbReference type="PaxDb" id="4113-PGSC0003DMT400086450"/>
<reference evidence="1" key="2">
    <citation type="submission" date="2015-06" db="UniProtKB">
        <authorList>
            <consortium name="EnsemblPlants"/>
        </authorList>
    </citation>
    <scope>IDENTIFICATION</scope>
    <source>
        <strain evidence="1">DM1-3 516 R44</strain>
    </source>
</reference>
<evidence type="ECO:0000313" key="1">
    <source>
        <dbReference type="EnsemblPlants" id="PGSC0003DMT400086450"/>
    </source>
</evidence>
<dbReference type="AlphaFoldDB" id="M1DBS5"/>
<dbReference type="HOGENOM" id="CLU_2516984_0_0_1"/>
<evidence type="ECO:0000313" key="2">
    <source>
        <dbReference type="Proteomes" id="UP000011115"/>
    </source>
</evidence>
<protein>
    <submittedName>
        <fullName evidence="1">Uncharacterized protein</fullName>
    </submittedName>
</protein>
<proteinExistence type="predicted"/>
<sequence length="85" mass="9871">MRSRDHERDKSLPGVVGLFRQVRALGDQFTPWPTGHLMKIPREIPLVSSRDVPMDDVATDELEGETDVEQIEEREEKIYRELPNL</sequence>
<reference evidence="2" key="1">
    <citation type="journal article" date="2011" name="Nature">
        <title>Genome sequence and analysis of the tuber crop potato.</title>
        <authorList>
            <consortium name="The Potato Genome Sequencing Consortium"/>
        </authorList>
    </citation>
    <scope>NUCLEOTIDE SEQUENCE [LARGE SCALE GENOMIC DNA]</scope>
    <source>
        <strain evidence="2">cv. DM1-3 516 R44</strain>
    </source>
</reference>
<dbReference type="EnsemblPlants" id="PGSC0003DMT400086450">
    <property type="protein sequence ID" value="PGSC0003DMT400086450"/>
    <property type="gene ID" value="PGSC0003DMG400036021"/>
</dbReference>